<dbReference type="InterPro" id="IPR049492">
    <property type="entry name" value="BD-FAE-like_dom"/>
</dbReference>
<name>A0A921LG17_9FIRM</name>
<sequence length="298" mass="33935">MSETSDKIRKLFKAGDDIRDAGLKEPEDVEKYRDIRYGTEDPMQVMDVYRPAGQEGLLPVIVSVHGGGWVYGDKERYRFYCMDLARRGFAVVNFSYRLAPEHKFPAPLEDTNLVFEWMAEHGKAYSMDLDRVFAVGDSAGGNILSLYLAACTNASFKEKWEKECRLQIQDSISVRAAALNCGVYKIENDMGGDTPALMEDYLPGKGTEEELDMISSISYITGNYPPVFLMTASGDFTQSQALAMTECLMERKVPFLFRFYDNEAHDLKHVFHVDMKCSQAEICNDETCRFFIEILNRR</sequence>
<dbReference type="SUPFAM" id="SSF53474">
    <property type="entry name" value="alpha/beta-Hydrolases"/>
    <property type="match status" value="1"/>
</dbReference>
<dbReference type="InterPro" id="IPR050300">
    <property type="entry name" value="GDXG_lipolytic_enzyme"/>
</dbReference>
<evidence type="ECO:0000313" key="3">
    <source>
        <dbReference type="EMBL" id="HJF94227.1"/>
    </source>
</evidence>
<evidence type="ECO:0000313" key="4">
    <source>
        <dbReference type="Proteomes" id="UP000769156"/>
    </source>
</evidence>
<keyword evidence="1 3" id="KW-0378">Hydrolase</keyword>
<dbReference type="Proteomes" id="UP000769156">
    <property type="component" value="Unassembled WGS sequence"/>
</dbReference>
<accession>A0A921LG17</accession>
<protein>
    <submittedName>
        <fullName evidence="3">Alpha/beta hydrolase</fullName>
    </submittedName>
</protein>
<dbReference type="GO" id="GO:0016787">
    <property type="term" value="F:hydrolase activity"/>
    <property type="evidence" value="ECO:0007669"/>
    <property type="project" value="UniProtKB-KW"/>
</dbReference>
<organism evidence="3 4">
    <name type="scientific">Lachnoclostridium phocaeense</name>
    <dbReference type="NCBI Taxonomy" id="1871021"/>
    <lineage>
        <taxon>Bacteria</taxon>
        <taxon>Bacillati</taxon>
        <taxon>Bacillota</taxon>
        <taxon>Clostridia</taxon>
        <taxon>Lachnospirales</taxon>
        <taxon>Lachnospiraceae</taxon>
    </lineage>
</organism>
<proteinExistence type="predicted"/>
<gene>
    <name evidence="3" type="ORF">K8V82_05480</name>
</gene>
<dbReference type="AlphaFoldDB" id="A0A921LG17"/>
<dbReference type="EMBL" id="DYVY01000089">
    <property type="protein sequence ID" value="HJF94227.1"/>
    <property type="molecule type" value="Genomic_DNA"/>
</dbReference>
<dbReference type="Pfam" id="PF20434">
    <property type="entry name" value="BD-FAE"/>
    <property type="match status" value="1"/>
</dbReference>
<comment type="caution">
    <text evidence="3">The sequence shown here is derived from an EMBL/GenBank/DDBJ whole genome shotgun (WGS) entry which is preliminary data.</text>
</comment>
<dbReference type="PANTHER" id="PTHR48081">
    <property type="entry name" value="AB HYDROLASE SUPERFAMILY PROTEIN C4A8.06C"/>
    <property type="match status" value="1"/>
</dbReference>
<dbReference type="Gene3D" id="3.40.50.1820">
    <property type="entry name" value="alpha/beta hydrolase"/>
    <property type="match status" value="1"/>
</dbReference>
<evidence type="ECO:0000259" key="2">
    <source>
        <dbReference type="Pfam" id="PF20434"/>
    </source>
</evidence>
<reference evidence="3" key="1">
    <citation type="journal article" date="2021" name="PeerJ">
        <title>Extensive microbial diversity within the chicken gut microbiome revealed by metagenomics and culture.</title>
        <authorList>
            <person name="Gilroy R."/>
            <person name="Ravi A."/>
            <person name="Getino M."/>
            <person name="Pursley I."/>
            <person name="Horton D.L."/>
            <person name="Alikhan N.F."/>
            <person name="Baker D."/>
            <person name="Gharbi K."/>
            <person name="Hall N."/>
            <person name="Watson M."/>
            <person name="Adriaenssens E.M."/>
            <person name="Foster-Nyarko E."/>
            <person name="Jarju S."/>
            <person name="Secka A."/>
            <person name="Antonio M."/>
            <person name="Oren A."/>
            <person name="Chaudhuri R.R."/>
            <person name="La Ragione R."/>
            <person name="Hildebrand F."/>
            <person name="Pallen M.J."/>
        </authorList>
    </citation>
    <scope>NUCLEOTIDE SEQUENCE</scope>
    <source>
        <strain evidence="3">ChiSjej5B23-16112</strain>
    </source>
</reference>
<feature type="domain" description="BD-FAE-like" evidence="2">
    <location>
        <begin position="46"/>
        <end position="235"/>
    </location>
</feature>
<dbReference type="InterPro" id="IPR029058">
    <property type="entry name" value="AB_hydrolase_fold"/>
</dbReference>
<reference evidence="3" key="2">
    <citation type="submission" date="2021-09" db="EMBL/GenBank/DDBJ databases">
        <authorList>
            <person name="Gilroy R."/>
        </authorList>
    </citation>
    <scope>NUCLEOTIDE SEQUENCE</scope>
    <source>
        <strain evidence="3">ChiSjej5B23-16112</strain>
    </source>
</reference>
<evidence type="ECO:0000256" key="1">
    <source>
        <dbReference type="ARBA" id="ARBA00022801"/>
    </source>
</evidence>